<keyword evidence="1" id="KW-0413">Isomerase</keyword>
<dbReference type="InterPro" id="IPR037401">
    <property type="entry name" value="SnoaL-like"/>
</dbReference>
<dbReference type="Gene3D" id="3.10.450.50">
    <property type="match status" value="1"/>
</dbReference>
<dbReference type="InterPro" id="IPR014347">
    <property type="entry name" value="Tautomerase/MIF_sf"/>
</dbReference>
<proteinExistence type="predicted"/>
<evidence type="ECO:0000256" key="1">
    <source>
        <dbReference type="ARBA" id="ARBA00023235"/>
    </source>
</evidence>
<feature type="domain" description="SnoaL-like" evidence="3">
    <location>
        <begin position="86"/>
        <end position="192"/>
    </location>
</feature>
<dbReference type="Pfam" id="PF12680">
    <property type="entry name" value="SnoaL_2"/>
    <property type="match status" value="1"/>
</dbReference>
<feature type="domain" description="4-oxalocrotonate tautomerase-like" evidence="2">
    <location>
        <begin position="2"/>
        <end position="59"/>
    </location>
</feature>
<name>A0AB39SCR7_9ACTN</name>
<reference evidence="4" key="1">
    <citation type="submission" date="2024-07" db="EMBL/GenBank/DDBJ databases">
        <authorList>
            <person name="Yu S.T."/>
        </authorList>
    </citation>
    <scope>NUCLEOTIDE SEQUENCE</scope>
    <source>
        <strain evidence="4">R35</strain>
    </source>
</reference>
<evidence type="ECO:0000259" key="2">
    <source>
        <dbReference type="Pfam" id="PF01361"/>
    </source>
</evidence>
<dbReference type="SUPFAM" id="SSF55331">
    <property type="entry name" value="Tautomerase/MIF"/>
    <property type="match status" value="1"/>
</dbReference>
<gene>
    <name evidence="4" type="ORF">AB5J50_33585</name>
</gene>
<dbReference type="EMBL" id="CP163440">
    <property type="protein sequence ID" value="XDQ65372.1"/>
    <property type="molecule type" value="Genomic_DNA"/>
</dbReference>
<dbReference type="Gene3D" id="3.30.429.10">
    <property type="entry name" value="Macrophage Migration Inhibitory Factor"/>
    <property type="match status" value="1"/>
</dbReference>
<dbReference type="AlphaFoldDB" id="A0AB39SCR7"/>
<dbReference type="Pfam" id="PF01361">
    <property type="entry name" value="Tautomerase"/>
    <property type="match status" value="1"/>
</dbReference>
<dbReference type="InterPro" id="IPR032710">
    <property type="entry name" value="NTF2-like_dom_sf"/>
</dbReference>
<evidence type="ECO:0000313" key="4">
    <source>
        <dbReference type="EMBL" id="XDQ65372.1"/>
    </source>
</evidence>
<dbReference type="GO" id="GO:0016853">
    <property type="term" value="F:isomerase activity"/>
    <property type="evidence" value="ECO:0007669"/>
    <property type="project" value="UniProtKB-KW"/>
</dbReference>
<evidence type="ECO:0000259" key="3">
    <source>
        <dbReference type="Pfam" id="PF12680"/>
    </source>
</evidence>
<organism evidence="4">
    <name type="scientific">Streptomyces sp. R35</name>
    <dbReference type="NCBI Taxonomy" id="3238630"/>
    <lineage>
        <taxon>Bacteria</taxon>
        <taxon>Bacillati</taxon>
        <taxon>Actinomycetota</taxon>
        <taxon>Actinomycetes</taxon>
        <taxon>Kitasatosporales</taxon>
        <taxon>Streptomycetaceae</taxon>
        <taxon>Streptomyces</taxon>
    </lineage>
</organism>
<sequence length="210" mass="22787">MPIIELTLVEGFADDEQKSDVITKLADVVVNVFGEITKPNIFSLIREVKPGSWSIGGVVADQEMVAGGKAISNQQIANRLDEARVIAAYEALASGDRAEIDKYWDADMTWLVPGEAPVSGLKQGLDTFLAFMGEVGALADNSFAMERTNTLVKGDISVDLTHNTATRAGDSSRKLDIDVVHVMRWRDGKIVEGRGSIFGTGTTEYNEFFA</sequence>
<accession>A0AB39SCR7</accession>
<dbReference type="SUPFAM" id="SSF54427">
    <property type="entry name" value="NTF2-like"/>
    <property type="match status" value="1"/>
</dbReference>
<dbReference type="RefSeq" id="WP_369262050.1">
    <property type="nucleotide sequence ID" value="NZ_CP163440.1"/>
</dbReference>
<dbReference type="InterPro" id="IPR004370">
    <property type="entry name" value="4-OT-like_dom"/>
</dbReference>
<protein>
    <submittedName>
        <fullName evidence="4">Nuclear transport factor 2 family protein</fullName>
    </submittedName>
</protein>